<evidence type="ECO:0000313" key="2">
    <source>
        <dbReference type="EMBL" id="SBS92688.1"/>
    </source>
</evidence>
<dbReference type="EMBL" id="FLQV01000445">
    <property type="protein sequence ID" value="SBS92688.1"/>
    <property type="molecule type" value="Genomic_DNA"/>
</dbReference>
<evidence type="ECO:0000313" key="4">
    <source>
        <dbReference type="Proteomes" id="UP000078560"/>
    </source>
</evidence>
<name>A0A1A8WID6_PLAOA</name>
<evidence type="ECO:0000313" key="3">
    <source>
        <dbReference type="Proteomes" id="UP000078546"/>
    </source>
</evidence>
<evidence type="ECO:0000313" key="1">
    <source>
        <dbReference type="EMBL" id="SBS84432.1"/>
    </source>
</evidence>
<sequence length="477" mass="56599">MTNISGLIVKKLVPVVGFNKINSVHLLKNVENVCEHIFEVSRYSVQRTRNKPHCNGLIKRMELRREPGKACRKERIKGNYMSHRLKRSNEMFSGNKMFRKVYQYMDKAIVLLPEFGPSGILRLLYAMLKIKNFEKSKRRKMAILKYIEYYLLKISVNDETYDFWKYVTMNDLVLLFKMFILNDYFSHDLLSTLVQKIVKSAVYVIPTDSIIFLWAYHIYKQKKKPKRYIMREVVIPQKCILTLCKNVVNNFDFTNKDMSRFMFFYSSYGCIMSSQEQVEIYTKSFTHMKKMALAYSPEQVKRFLLSLFRIRNFAIRSCTDVGNYYYQHVNTWSELVKKLFELYNKRNMDIGAEGELHILSTSLRNGYYDYDSLENILFNIKNNISHLRSRKQIKFINAVIKMRKVHIRGGDIVDVSAQKIPFIDCMLRQILNDSISFINQKFKFVPWKFRNVLLKYKMESLLHGFTMPNASILDSCV</sequence>
<dbReference type="EMBL" id="FLQU01000357">
    <property type="protein sequence ID" value="SBS84432.1"/>
    <property type="molecule type" value="Genomic_DNA"/>
</dbReference>
<evidence type="ECO:0008006" key="5">
    <source>
        <dbReference type="Google" id="ProtNLM"/>
    </source>
</evidence>
<dbReference type="Proteomes" id="UP000078546">
    <property type="component" value="Unassembled WGS sequence"/>
</dbReference>
<protein>
    <recommendedName>
        <fullName evidence="5">RAP protein</fullName>
    </recommendedName>
</protein>
<reference evidence="3 4" key="2">
    <citation type="submission" date="2016-05" db="EMBL/GenBank/DDBJ databases">
        <authorList>
            <person name="Naeem Raeece"/>
        </authorList>
    </citation>
    <scope>NUCLEOTIDE SEQUENCE [LARGE SCALE GENOMIC DNA]</scope>
</reference>
<dbReference type="VEuPathDB" id="PlasmoDB:PocGH01_10024500"/>
<dbReference type="Proteomes" id="UP000078560">
    <property type="component" value="Unassembled WGS sequence"/>
</dbReference>
<proteinExistence type="predicted"/>
<gene>
    <name evidence="2" type="ORF">POVCU1_023800</name>
    <name evidence="1" type="ORF">POVCU2_0026070</name>
</gene>
<dbReference type="AlphaFoldDB" id="A0A1A8WID6"/>
<organism evidence="2 3">
    <name type="scientific">Plasmodium ovale curtisi</name>
    <dbReference type="NCBI Taxonomy" id="864141"/>
    <lineage>
        <taxon>Eukaryota</taxon>
        <taxon>Sar</taxon>
        <taxon>Alveolata</taxon>
        <taxon>Apicomplexa</taxon>
        <taxon>Aconoidasida</taxon>
        <taxon>Haemosporida</taxon>
        <taxon>Plasmodiidae</taxon>
        <taxon>Plasmodium</taxon>
        <taxon>Plasmodium (Plasmodium)</taxon>
    </lineage>
</organism>
<reference evidence="2" key="1">
    <citation type="submission" date="2016-05" db="EMBL/GenBank/DDBJ databases">
        <authorList>
            <person name="Lavstsen T."/>
            <person name="Jespersen J.S."/>
        </authorList>
    </citation>
    <scope>NUCLEOTIDE SEQUENCE [LARGE SCALE GENOMIC DNA]</scope>
</reference>
<accession>A0A1A8WID6</accession>